<dbReference type="Proteomes" id="UP000008206">
    <property type="component" value="Plasmid Cy782203"/>
</dbReference>
<dbReference type="HOGENOM" id="CLU_022309_3_0_3"/>
<dbReference type="EMBL" id="CP002201">
    <property type="protein sequence ID" value="ADN18596.1"/>
    <property type="molecule type" value="Genomic_DNA"/>
</dbReference>
<feature type="compositionally biased region" description="Basic and acidic residues" evidence="1">
    <location>
        <begin position="273"/>
        <end position="282"/>
    </location>
</feature>
<accession>E0UNR6</accession>
<evidence type="ECO:0000313" key="3">
    <source>
        <dbReference type="EMBL" id="ADN18596.1"/>
    </source>
</evidence>
<geneLocation type="plasmid" evidence="3 4">
    <name>Cy782203</name>
</geneLocation>
<dbReference type="AlphaFoldDB" id="E0UNR6"/>
<sequence>MIAKQIKGTNFYGCLAYVLGRTGRVIIDTNVGITSPAELATQFDSYCQRNPRVRRPVYHAMLSLAEGEKLDPASWKAIASDFMRHQKFTNVPYLVVQHNEKNHDHIHIVAARVRTNGTCVRDSWDYLQGQKAVRHLEEKYGLKPPQPKRYKFRETEGAKLNDYHPEEKHEQRAHYLLKTTIDSIYPHCYSLIELAKMLLEQGIKLEIRKTKRTNTVQGVRYQIGKFKFSGTQLGKDYTLPGLTYKSQRTHQLTFNPFSDLALIESLKLSQKENEQETHEILQKPRPTRTLRR</sequence>
<evidence type="ECO:0000256" key="1">
    <source>
        <dbReference type="SAM" id="MobiDB-lite"/>
    </source>
</evidence>
<keyword evidence="3" id="KW-0614">Plasmid</keyword>
<feature type="domain" description="MobA/VirD2-like nuclease" evidence="2">
    <location>
        <begin position="20"/>
        <end position="142"/>
    </location>
</feature>
<name>E0UNR6_GLOV7</name>
<gene>
    <name evidence="3" type="ordered locus">Cyan7822_6958</name>
</gene>
<dbReference type="Pfam" id="PF03432">
    <property type="entry name" value="Relaxase"/>
    <property type="match status" value="1"/>
</dbReference>
<keyword evidence="4" id="KW-1185">Reference proteome</keyword>
<feature type="region of interest" description="Disordered" evidence="1">
    <location>
        <begin position="273"/>
        <end position="292"/>
    </location>
</feature>
<dbReference type="InterPro" id="IPR005094">
    <property type="entry name" value="Endonuclease_MobA/VirD2"/>
</dbReference>
<evidence type="ECO:0000259" key="2">
    <source>
        <dbReference type="Pfam" id="PF03432"/>
    </source>
</evidence>
<protein>
    <submittedName>
        <fullName evidence="3">Relaxase/mobilization nuclease family protein</fullName>
    </submittedName>
</protein>
<dbReference type="OrthoDB" id="423968at2"/>
<proteinExistence type="predicted"/>
<evidence type="ECO:0000313" key="4">
    <source>
        <dbReference type="Proteomes" id="UP000008206"/>
    </source>
</evidence>
<organism evidence="3 4">
    <name type="scientific">Gloeothece verrucosa (strain PCC 7822)</name>
    <name type="common">Cyanothece sp. (strain PCC 7822)</name>
    <dbReference type="NCBI Taxonomy" id="497965"/>
    <lineage>
        <taxon>Bacteria</taxon>
        <taxon>Bacillati</taxon>
        <taxon>Cyanobacteriota</taxon>
        <taxon>Cyanophyceae</taxon>
        <taxon>Oscillatoriophycideae</taxon>
        <taxon>Chroococcales</taxon>
        <taxon>Aphanothecaceae</taxon>
        <taxon>Gloeothece</taxon>
        <taxon>Gloeothece verrucosa</taxon>
    </lineage>
</organism>
<dbReference type="RefSeq" id="WP_013325719.1">
    <property type="nucleotide sequence ID" value="NC_014502.1"/>
</dbReference>
<dbReference type="KEGG" id="cyj:Cyan7822_6958"/>
<reference evidence="4" key="1">
    <citation type="journal article" date="2011" name="MBio">
        <title>Novel metabolic attributes of the genus Cyanothece, comprising a group of unicellular nitrogen-fixing Cyanobacteria.</title>
        <authorList>
            <person name="Bandyopadhyay A."/>
            <person name="Elvitigala T."/>
            <person name="Welsh E."/>
            <person name="Stockel J."/>
            <person name="Liberton M."/>
            <person name="Min H."/>
            <person name="Sherman L.A."/>
            <person name="Pakrasi H.B."/>
        </authorList>
    </citation>
    <scope>NUCLEOTIDE SEQUENCE [LARGE SCALE GENOMIC DNA]</scope>
    <source>
        <strain evidence="4">PCC 7822</strain>
        <plasmid evidence="4">Cy782203</plasmid>
    </source>
</reference>